<feature type="signal peptide" evidence="1">
    <location>
        <begin position="1"/>
        <end position="27"/>
    </location>
</feature>
<feature type="chain" id="PRO_5047206194" evidence="1">
    <location>
        <begin position="28"/>
        <end position="208"/>
    </location>
</feature>
<organism evidence="2 3">
    <name type="scientific">Asaia siamensis</name>
    <dbReference type="NCBI Taxonomy" id="110479"/>
    <lineage>
        <taxon>Bacteria</taxon>
        <taxon>Pseudomonadati</taxon>
        <taxon>Pseudomonadota</taxon>
        <taxon>Alphaproteobacteria</taxon>
        <taxon>Acetobacterales</taxon>
        <taxon>Acetobacteraceae</taxon>
        <taxon>Asaia</taxon>
    </lineage>
</organism>
<protein>
    <submittedName>
        <fullName evidence="2">Uncharacterized protein</fullName>
    </submittedName>
</protein>
<accession>A0ABQ1MBF8</accession>
<evidence type="ECO:0000313" key="2">
    <source>
        <dbReference type="EMBL" id="GGC36882.1"/>
    </source>
</evidence>
<dbReference type="RefSeq" id="WP_188426949.1">
    <property type="nucleotide sequence ID" value="NZ_BMCH01000006.1"/>
</dbReference>
<evidence type="ECO:0000313" key="3">
    <source>
        <dbReference type="Proteomes" id="UP000637769"/>
    </source>
</evidence>
<keyword evidence="3" id="KW-1185">Reference proteome</keyword>
<sequence>MKIVRTASSLFLCSLLAMMVQPAPARAATVPALQPFSLVDGETRLALSGAFDPQRLWAVAPGTSFSVIKTWRENNNAWSYHFAIVLLQAPDGKTRLIGFDPLPVGKDKALRDHLVDTPHTGEDALLSFAFAQSTDPHDPGLFLVEALRHQDGPVPDPAPASLYYFRLVASDGEPGWTPLYFRYEKTVDLPGQFLSSDDALEKAFPHKP</sequence>
<proteinExistence type="predicted"/>
<gene>
    <name evidence="2" type="ORF">GCM10007207_23070</name>
</gene>
<keyword evidence="1" id="KW-0732">Signal</keyword>
<name>A0ABQ1MBF8_9PROT</name>
<dbReference type="EMBL" id="BMCH01000006">
    <property type="protein sequence ID" value="GGC36882.1"/>
    <property type="molecule type" value="Genomic_DNA"/>
</dbReference>
<dbReference type="Proteomes" id="UP000637769">
    <property type="component" value="Unassembled WGS sequence"/>
</dbReference>
<reference evidence="3" key="1">
    <citation type="journal article" date="2019" name="Int. J. Syst. Evol. Microbiol.">
        <title>The Global Catalogue of Microorganisms (GCM) 10K type strain sequencing project: providing services to taxonomists for standard genome sequencing and annotation.</title>
        <authorList>
            <consortium name="The Broad Institute Genomics Platform"/>
            <consortium name="The Broad Institute Genome Sequencing Center for Infectious Disease"/>
            <person name="Wu L."/>
            <person name="Ma J."/>
        </authorList>
    </citation>
    <scope>NUCLEOTIDE SEQUENCE [LARGE SCALE GENOMIC DNA]</scope>
    <source>
        <strain evidence="3">CCM 7132</strain>
    </source>
</reference>
<evidence type="ECO:0000256" key="1">
    <source>
        <dbReference type="SAM" id="SignalP"/>
    </source>
</evidence>
<comment type="caution">
    <text evidence="2">The sequence shown here is derived from an EMBL/GenBank/DDBJ whole genome shotgun (WGS) entry which is preliminary data.</text>
</comment>